<reference evidence="1 2" key="1">
    <citation type="submission" date="2023-07" db="EMBL/GenBank/DDBJ databases">
        <title>Sorghum-associated microbial communities from plants grown in Nebraska, USA.</title>
        <authorList>
            <person name="Schachtman D."/>
        </authorList>
    </citation>
    <scope>NUCLEOTIDE SEQUENCE [LARGE SCALE GENOMIC DNA]</scope>
    <source>
        <strain evidence="1 2">3773</strain>
    </source>
</reference>
<gene>
    <name evidence="1" type="ORF">J2X31_003030</name>
</gene>
<evidence type="ECO:0000313" key="1">
    <source>
        <dbReference type="EMBL" id="MDR6969004.1"/>
    </source>
</evidence>
<proteinExistence type="predicted"/>
<comment type="caution">
    <text evidence="1">The sequence shown here is derived from an EMBL/GenBank/DDBJ whole genome shotgun (WGS) entry which is preliminary data.</text>
</comment>
<name>A0ABU1TT10_9FLAO</name>
<evidence type="ECO:0000313" key="2">
    <source>
        <dbReference type="Proteomes" id="UP001255185"/>
    </source>
</evidence>
<protein>
    <submittedName>
        <fullName evidence="1">Uncharacterized protein</fullName>
    </submittedName>
</protein>
<keyword evidence="2" id="KW-1185">Reference proteome</keyword>
<dbReference type="Proteomes" id="UP001255185">
    <property type="component" value="Unassembled WGS sequence"/>
</dbReference>
<organism evidence="1 2">
    <name type="scientific">Flavobacterium arsenatis</name>
    <dbReference type="NCBI Taxonomy" id="1484332"/>
    <lineage>
        <taxon>Bacteria</taxon>
        <taxon>Pseudomonadati</taxon>
        <taxon>Bacteroidota</taxon>
        <taxon>Flavobacteriia</taxon>
        <taxon>Flavobacteriales</taxon>
        <taxon>Flavobacteriaceae</taxon>
        <taxon>Flavobacterium</taxon>
    </lineage>
</organism>
<dbReference type="RefSeq" id="WP_310027693.1">
    <property type="nucleotide sequence ID" value="NZ_JAVDVI010000014.1"/>
</dbReference>
<sequence length="168" mass="19777">MRVEQLYLSMVIPVMKEFKVCEIYVYELKKFDQELAESMNQKNIYAALDLPDFKHIKETKLEANIITLACRKLGIGSEVNLVKDKGLKILNIDGEKYQLIFFPSGTVPEVDLKLEKTIYFMYQPKFEKIYYCGKLDLKKLTPTTTNNFYLNHCYTETKKFIDFKNLVQ</sequence>
<accession>A0ABU1TT10</accession>
<dbReference type="EMBL" id="JAVDVI010000014">
    <property type="protein sequence ID" value="MDR6969004.1"/>
    <property type="molecule type" value="Genomic_DNA"/>
</dbReference>